<dbReference type="SUPFAM" id="SSF141571">
    <property type="entry name" value="Pentapeptide repeat-like"/>
    <property type="match status" value="1"/>
</dbReference>
<dbReference type="AlphaFoldDB" id="A0A6L3B2Y5"/>
<sequence>MPIIVDKKKLAIALGKVGLNAAAGNIVEAVKEFIDAADAFTRDGPGDATAEDGARLLLQRGAYTAAIRSIQRFARQAPLLAAEADPREIEAELARHTADTPLELTGAAFSDPDRWPALSVVLDAFAGWQRVCRVPEEHRETMRLAFREDFVLALAAGLRDPSREADYRAMLAEVTRTTPLDGAAQRALDWQAYRARLVEAVHRPLRSLDPERVPRFSLHDLYVPLRASVGEPPAPEHRRKGDPLIPIRWLDDELDEWIERANPRDAVRVLSGEPGAGKSSACTMLAARLARKGRRVLLVPLSRLNYTGDARAELSRFLSDEVGHDALERARSDSGPPLLLILDGLDELAKVGQGAVTLLNGFIGSLSHARSEWNRNGLRVLLLLAGRPGAAETTDTMSRTEGARLHVLRFRIEGTRCDWFDDGALARLDQRPAWWRRFDHTGGRPEMLRKRNAHLDALTEQPLLNWLIAQILTLEGTKRAASIDGIHDLYSRLFGNVLDRVNRRSESDALEAIDGLKRNDLEWMLEEVAVAAWHNGGDRTVPFPEVQKRLEDASLDRHLACLTTNRDDALTCLLDSFFCRSHTGQTHRAVEFTHKSFGQFLIAKRMLREVESSHDLLSRRSGRTSLSACLGDWLALCGPAAMDRALLDFLRSEMASAASGGGVTRDIAKWRESLARLFDECVRQGMPLPNGDFRSREIERRVRNAEVALLATLDAAVSVTLAPSERSIIRLEPEGVKNSTLSASTLHRLLGPFTDRSIARFCLSCLNLGGANLRGADLTNVDLTGVDLSGADLVYAKLLGATLKNADLTSADLTGADLTRTNLTDADLTYADLTSANPTYATLTRADLMGANLTDANLIDTDLTDANLMSSDLTDANLTRAVLTGANLIDADMTGADITGANLTGTDLTRAKNLPS</sequence>
<evidence type="ECO:0000259" key="1">
    <source>
        <dbReference type="SMART" id="SM00382"/>
    </source>
</evidence>
<dbReference type="EMBL" id="QOKV01000004">
    <property type="protein sequence ID" value="KAA0686793.1"/>
    <property type="molecule type" value="Genomic_DNA"/>
</dbReference>
<reference evidence="2 3" key="1">
    <citation type="submission" date="2018-07" db="EMBL/GenBank/DDBJ databases">
        <title>Genome sequence of Roseomonas fauriae ATCC 49958.</title>
        <authorList>
            <person name="Sant'Anna F.H."/>
            <person name="Baldani J.I."/>
            <person name="Zilli J.E."/>
            <person name="Reis V.M."/>
            <person name="Hartmann A."/>
            <person name="Cruz L."/>
            <person name="de Souza E.M."/>
            <person name="de Oliveira Pedrosa F."/>
            <person name="Passaglia L.M.P."/>
        </authorList>
    </citation>
    <scope>NUCLEOTIDE SEQUENCE [LARGE SCALE GENOMIC DNA]</scope>
    <source>
        <strain evidence="2 3">ATCC 49958</strain>
    </source>
</reference>
<dbReference type="Proteomes" id="UP000476837">
    <property type="component" value="Unassembled WGS sequence"/>
</dbReference>
<dbReference type="RefSeq" id="WP_149164624.1">
    <property type="nucleotide sequence ID" value="NZ_QOKV01000004.1"/>
</dbReference>
<protein>
    <recommendedName>
        <fullName evidence="1">AAA+ ATPase domain-containing protein</fullName>
    </recommendedName>
</protein>
<dbReference type="Pfam" id="PF00805">
    <property type="entry name" value="Pentapeptide"/>
    <property type="match status" value="3"/>
</dbReference>
<dbReference type="Gene3D" id="3.40.50.300">
    <property type="entry name" value="P-loop containing nucleotide triphosphate hydrolases"/>
    <property type="match status" value="1"/>
</dbReference>
<gene>
    <name evidence="2" type="ORF">DS837_10130</name>
</gene>
<dbReference type="InterPro" id="IPR001646">
    <property type="entry name" value="5peptide_repeat"/>
</dbReference>
<name>A0A6L3B2Y5_AZOBR</name>
<comment type="caution">
    <text evidence="2">The sequence shown here is derived from an EMBL/GenBank/DDBJ whole genome shotgun (WGS) entry which is preliminary data.</text>
</comment>
<dbReference type="SUPFAM" id="SSF52540">
    <property type="entry name" value="P-loop containing nucleoside triphosphate hydrolases"/>
    <property type="match status" value="1"/>
</dbReference>
<dbReference type="InterPro" id="IPR051082">
    <property type="entry name" value="Pentapeptide-BTB/POZ_domain"/>
</dbReference>
<dbReference type="PANTHER" id="PTHR14136">
    <property type="entry name" value="BTB_POZ DOMAIN-CONTAINING PROTEIN KCTD9"/>
    <property type="match status" value="1"/>
</dbReference>
<evidence type="ECO:0000313" key="3">
    <source>
        <dbReference type="Proteomes" id="UP000476837"/>
    </source>
</evidence>
<dbReference type="Gene3D" id="2.160.20.80">
    <property type="entry name" value="E3 ubiquitin-protein ligase SopA"/>
    <property type="match status" value="2"/>
</dbReference>
<dbReference type="SMART" id="SM00382">
    <property type="entry name" value="AAA"/>
    <property type="match status" value="1"/>
</dbReference>
<dbReference type="InterPro" id="IPR027417">
    <property type="entry name" value="P-loop_NTPase"/>
</dbReference>
<dbReference type="InterPro" id="IPR003593">
    <property type="entry name" value="AAA+_ATPase"/>
</dbReference>
<accession>A0A6L3B2Y5</accession>
<evidence type="ECO:0000313" key="2">
    <source>
        <dbReference type="EMBL" id="KAA0686793.1"/>
    </source>
</evidence>
<feature type="domain" description="AAA+ ATPase" evidence="1">
    <location>
        <begin position="264"/>
        <end position="418"/>
    </location>
</feature>
<dbReference type="PANTHER" id="PTHR14136:SF17">
    <property type="entry name" value="BTB_POZ DOMAIN-CONTAINING PROTEIN KCTD9"/>
    <property type="match status" value="1"/>
</dbReference>
<organism evidence="2 3">
    <name type="scientific">Azospirillum brasilense</name>
    <dbReference type="NCBI Taxonomy" id="192"/>
    <lineage>
        <taxon>Bacteria</taxon>
        <taxon>Pseudomonadati</taxon>
        <taxon>Pseudomonadota</taxon>
        <taxon>Alphaproteobacteria</taxon>
        <taxon>Rhodospirillales</taxon>
        <taxon>Azospirillaceae</taxon>
        <taxon>Azospirillum</taxon>
    </lineage>
</organism>
<proteinExistence type="predicted"/>